<dbReference type="RefSeq" id="WP_311700189.1">
    <property type="nucleotide sequence ID" value="NZ_JAVREY010000083.1"/>
</dbReference>
<comment type="caution">
    <text evidence="1">The sequence shown here is derived from an EMBL/GenBank/DDBJ whole genome shotgun (WGS) entry which is preliminary data.</text>
</comment>
<organism evidence="1 2">
    <name type="scientific">Streptomyces gibsoniae</name>
    <dbReference type="NCBI Taxonomy" id="3075529"/>
    <lineage>
        <taxon>Bacteria</taxon>
        <taxon>Bacillati</taxon>
        <taxon>Actinomycetota</taxon>
        <taxon>Actinomycetes</taxon>
        <taxon>Kitasatosporales</taxon>
        <taxon>Streptomycetaceae</taxon>
        <taxon>Streptomyces</taxon>
    </lineage>
</organism>
<dbReference type="EMBL" id="JAVREY010000083">
    <property type="protein sequence ID" value="MDT0468745.1"/>
    <property type="molecule type" value="Genomic_DNA"/>
</dbReference>
<reference evidence="2" key="1">
    <citation type="submission" date="2023-07" db="EMBL/GenBank/DDBJ databases">
        <title>30 novel species of actinomycetes from the DSMZ collection.</title>
        <authorList>
            <person name="Nouioui I."/>
        </authorList>
    </citation>
    <scope>NUCLEOTIDE SEQUENCE [LARGE SCALE GENOMIC DNA]</scope>
    <source>
        <strain evidence="2">DSM 41699</strain>
    </source>
</reference>
<gene>
    <name evidence="1" type="ORF">RM764_38185</name>
</gene>
<evidence type="ECO:0000313" key="1">
    <source>
        <dbReference type="EMBL" id="MDT0468745.1"/>
    </source>
</evidence>
<name>A0ABU2U6P3_9ACTN</name>
<protein>
    <submittedName>
        <fullName evidence="1">Uncharacterized protein</fullName>
    </submittedName>
</protein>
<accession>A0ABU2U6P3</accession>
<sequence>MPGYSATFNGTGKPEAVFTHEQWADIRAAKGGTPTVQVNVESKTYLDGREVGGFVDQKIEAHDAATGRALNVGRYI</sequence>
<dbReference type="Proteomes" id="UP001183809">
    <property type="component" value="Unassembled WGS sequence"/>
</dbReference>
<proteinExistence type="predicted"/>
<evidence type="ECO:0000313" key="2">
    <source>
        <dbReference type="Proteomes" id="UP001183809"/>
    </source>
</evidence>
<keyword evidence="2" id="KW-1185">Reference proteome</keyword>